<keyword evidence="2" id="KW-1185">Reference proteome</keyword>
<dbReference type="GO" id="GO:0043565">
    <property type="term" value="F:sequence-specific DNA binding"/>
    <property type="evidence" value="ECO:0007669"/>
    <property type="project" value="InterPro"/>
</dbReference>
<reference evidence="1 2" key="1">
    <citation type="submission" date="2014-07" db="EMBL/GenBank/DDBJ databases">
        <title>Genome of Chryseobacterium soli DSM 19298.</title>
        <authorList>
            <person name="Stropko S.J."/>
            <person name="Pipes S.E."/>
            <person name="Newman J."/>
        </authorList>
    </citation>
    <scope>NUCLEOTIDE SEQUENCE [LARGE SCALE GENOMIC DNA]</scope>
    <source>
        <strain evidence="1 2">DSM 19298</strain>
    </source>
</reference>
<sequence length="111" mass="13379">MIIKKANFPNYKRIYTDILSKKYPEKEHKCKYILEKKELSVLDIIKINDIIFGINDKEESINNQKHRSYDHSTILEILHYQKKNKLNNSQLATHFKLSRNTIAKWRKNFTI</sequence>
<organism evidence="1 2">
    <name type="scientific">Chryseobacterium soli</name>
    <dbReference type="NCBI Taxonomy" id="445961"/>
    <lineage>
        <taxon>Bacteria</taxon>
        <taxon>Pseudomonadati</taxon>
        <taxon>Bacteroidota</taxon>
        <taxon>Flavobacteriia</taxon>
        <taxon>Flavobacteriales</taxon>
        <taxon>Weeksellaceae</taxon>
        <taxon>Chryseobacterium group</taxon>
        <taxon>Chryseobacterium</taxon>
    </lineage>
</organism>
<protein>
    <submittedName>
        <fullName evidence="1">Transposase</fullName>
    </submittedName>
</protein>
<gene>
    <name evidence="1" type="ORF">IW15_14395</name>
</gene>
<dbReference type="Proteomes" id="UP000028705">
    <property type="component" value="Unassembled WGS sequence"/>
</dbReference>
<dbReference type="RefSeq" id="WP_034712334.1">
    <property type="nucleotide sequence ID" value="NZ_JAODPJ010000009.1"/>
</dbReference>
<dbReference type="STRING" id="445961.IW15_14395"/>
<evidence type="ECO:0000313" key="1">
    <source>
        <dbReference type="EMBL" id="KFF11871.1"/>
    </source>
</evidence>
<evidence type="ECO:0000313" key="2">
    <source>
        <dbReference type="Proteomes" id="UP000028705"/>
    </source>
</evidence>
<dbReference type="InterPro" id="IPR010921">
    <property type="entry name" value="Trp_repressor/repl_initiator"/>
</dbReference>
<dbReference type="SUPFAM" id="SSF48295">
    <property type="entry name" value="TrpR-like"/>
    <property type="match status" value="1"/>
</dbReference>
<accession>A0A086A5A7</accession>
<dbReference type="AlphaFoldDB" id="A0A086A5A7"/>
<dbReference type="eggNOG" id="ENOG5033J1N">
    <property type="taxonomic scope" value="Bacteria"/>
</dbReference>
<dbReference type="EMBL" id="JPRH01000005">
    <property type="protein sequence ID" value="KFF11871.1"/>
    <property type="molecule type" value="Genomic_DNA"/>
</dbReference>
<proteinExistence type="predicted"/>
<comment type="caution">
    <text evidence="1">The sequence shown here is derived from an EMBL/GenBank/DDBJ whole genome shotgun (WGS) entry which is preliminary data.</text>
</comment>
<name>A0A086A5A7_9FLAO</name>
<dbReference type="OrthoDB" id="1260127at2"/>